<dbReference type="EMBL" id="LT629710">
    <property type="protein sequence ID" value="SDO54980.1"/>
    <property type="molecule type" value="Genomic_DNA"/>
</dbReference>
<dbReference type="PROSITE" id="PS51257">
    <property type="entry name" value="PROKAR_LIPOPROTEIN"/>
    <property type="match status" value="1"/>
</dbReference>
<reference evidence="3 4" key="1">
    <citation type="submission" date="2016-10" db="EMBL/GenBank/DDBJ databases">
        <authorList>
            <person name="de Groot N.N."/>
        </authorList>
    </citation>
    <scope>NUCLEOTIDE SEQUENCE [LARGE SCALE GENOMIC DNA]</scope>
    <source>
        <strain evidence="4">P4-7,KCTC 19426,CECT 7604</strain>
    </source>
</reference>
<dbReference type="Gene3D" id="2.40.10.10">
    <property type="entry name" value="Trypsin-like serine proteases"/>
    <property type="match status" value="2"/>
</dbReference>
<dbReference type="SUPFAM" id="SSF50494">
    <property type="entry name" value="Trypsin-like serine proteases"/>
    <property type="match status" value="1"/>
</dbReference>
<dbReference type="PROSITE" id="PS00134">
    <property type="entry name" value="TRYPSIN_HIS"/>
    <property type="match status" value="1"/>
</dbReference>
<dbReference type="InterPro" id="IPR043504">
    <property type="entry name" value="Peptidase_S1_PA_chymotrypsin"/>
</dbReference>
<evidence type="ECO:0000313" key="4">
    <source>
        <dbReference type="Proteomes" id="UP000198741"/>
    </source>
</evidence>
<dbReference type="OrthoDB" id="5121599at2"/>
<dbReference type="PANTHER" id="PTHR15462">
    <property type="entry name" value="SERINE PROTEASE"/>
    <property type="match status" value="1"/>
</dbReference>
<evidence type="ECO:0000256" key="2">
    <source>
        <dbReference type="SAM" id="SignalP"/>
    </source>
</evidence>
<dbReference type="RefSeq" id="WP_157695232.1">
    <property type="nucleotide sequence ID" value="NZ_LT629710.1"/>
</dbReference>
<accession>A0A1H0KGT7</accession>
<dbReference type="GO" id="GO:0004252">
    <property type="term" value="F:serine-type endopeptidase activity"/>
    <property type="evidence" value="ECO:0007669"/>
    <property type="project" value="InterPro"/>
</dbReference>
<feature type="signal peptide" evidence="2">
    <location>
        <begin position="1"/>
        <end position="29"/>
    </location>
</feature>
<keyword evidence="1 2" id="KW-0732">Signal</keyword>
<dbReference type="InterPro" id="IPR018114">
    <property type="entry name" value="TRYPSIN_HIS"/>
</dbReference>
<dbReference type="STRING" id="1090615.SAMN04515671_1296"/>
<dbReference type="Proteomes" id="UP000198741">
    <property type="component" value="Chromosome I"/>
</dbReference>
<evidence type="ECO:0000313" key="3">
    <source>
        <dbReference type="EMBL" id="SDO54980.1"/>
    </source>
</evidence>
<feature type="chain" id="PRO_5038895070" evidence="2">
    <location>
        <begin position="30"/>
        <end position="406"/>
    </location>
</feature>
<keyword evidence="4" id="KW-1185">Reference proteome</keyword>
<dbReference type="GO" id="GO:0006508">
    <property type="term" value="P:proteolysis"/>
    <property type="evidence" value="ECO:0007669"/>
    <property type="project" value="InterPro"/>
</dbReference>
<proteinExistence type="predicted"/>
<evidence type="ECO:0000256" key="1">
    <source>
        <dbReference type="ARBA" id="ARBA00022729"/>
    </source>
</evidence>
<sequence length="406" mass="42641">MQSGRTGYRRRRVTSALSALALATVLSSCQGVGIAGSAVIAPSTGPVTVTPVVTGTTIRPVTAPPTAGYVVAAAPPAITVHRTEQDWWGVPVDVNHQSSLTSDSPVDDSANVYVQPTTAVQPKNAVNFDNSSTGKVWPGPGLSGHTNGQIIAIQDGEVYACSGTVVRSAAHNVVVTAGHCVWNIPLGKPHSRGGDAMTQLSEIWFVPGAANISEPLRLSADGVPELDAPDGIWRVDTAYSNHRWLESTWITRSGSGIDRTERMHGDGSHDDVAFVTLRPLDGQDIEDVTGAQGLLFTPTAPTSPDLNYPTVVVGYPAGTPFDGSTQRYCASTYLRTYEGDSYSRTASMPCAMTPGASGGAWFSGFDQVEGVGYVYGVTSRGGDGELTVALLSLTLDYPLYRRVSAA</sequence>
<dbReference type="Pfam" id="PF13365">
    <property type="entry name" value="Trypsin_2"/>
    <property type="match status" value="1"/>
</dbReference>
<name>A0A1H0KGT7_9ACTN</name>
<dbReference type="InterPro" id="IPR050966">
    <property type="entry name" value="Glutamyl_endopeptidase"/>
</dbReference>
<dbReference type="InterPro" id="IPR009003">
    <property type="entry name" value="Peptidase_S1_PA"/>
</dbReference>
<protein>
    <submittedName>
        <fullName evidence="3">Trypsin-like peptidase domain-containing protein</fullName>
    </submittedName>
</protein>
<dbReference type="AlphaFoldDB" id="A0A1H0KGT7"/>
<gene>
    <name evidence="3" type="ORF">SAMN04515671_1296</name>
</gene>
<organism evidence="3 4">
    <name type="scientific">Nakamurella panacisegetis</name>
    <dbReference type="NCBI Taxonomy" id="1090615"/>
    <lineage>
        <taxon>Bacteria</taxon>
        <taxon>Bacillati</taxon>
        <taxon>Actinomycetota</taxon>
        <taxon>Actinomycetes</taxon>
        <taxon>Nakamurellales</taxon>
        <taxon>Nakamurellaceae</taxon>
        <taxon>Nakamurella</taxon>
    </lineage>
</organism>